<sequence length="134" mass="14889">MWHQPIGRKVPVHLKHVYPSRALGVHPIGSLEHLSPRKTSINRGSAHLFRHLTDVSITSMCFLFAGDQVQSNYVKPTKLNNHIECCAGDSEIFGINSHYRSESDRCSIVDCAGTWCFNGASVILEGFLDSNHSV</sequence>
<protein>
    <submittedName>
        <fullName evidence="1">Uncharacterized protein</fullName>
    </submittedName>
</protein>
<dbReference type="EMBL" id="BTGU01003382">
    <property type="protein sequence ID" value="GMN31427.1"/>
    <property type="molecule type" value="Genomic_DNA"/>
</dbReference>
<dbReference type="Proteomes" id="UP001187192">
    <property type="component" value="Unassembled WGS sequence"/>
</dbReference>
<proteinExistence type="predicted"/>
<comment type="caution">
    <text evidence="1">The sequence shown here is derived from an EMBL/GenBank/DDBJ whole genome shotgun (WGS) entry which is preliminary data.</text>
</comment>
<name>A0AA87ZCG7_FICCA</name>
<evidence type="ECO:0000313" key="2">
    <source>
        <dbReference type="Proteomes" id="UP001187192"/>
    </source>
</evidence>
<dbReference type="AlphaFoldDB" id="A0AA87ZCG7"/>
<keyword evidence="2" id="KW-1185">Reference proteome</keyword>
<evidence type="ECO:0000313" key="1">
    <source>
        <dbReference type="EMBL" id="GMN31427.1"/>
    </source>
</evidence>
<reference evidence="1" key="1">
    <citation type="submission" date="2023-07" db="EMBL/GenBank/DDBJ databases">
        <title>draft genome sequence of fig (Ficus carica).</title>
        <authorList>
            <person name="Takahashi T."/>
            <person name="Nishimura K."/>
        </authorList>
    </citation>
    <scope>NUCLEOTIDE SEQUENCE</scope>
</reference>
<organism evidence="1 2">
    <name type="scientific">Ficus carica</name>
    <name type="common">Common fig</name>
    <dbReference type="NCBI Taxonomy" id="3494"/>
    <lineage>
        <taxon>Eukaryota</taxon>
        <taxon>Viridiplantae</taxon>
        <taxon>Streptophyta</taxon>
        <taxon>Embryophyta</taxon>
        <taxon>Tracheophyta</taxon>
        <taxon>Spermatophyta</taxon>
        <taxon>Magnoliopsida</taxon>
        <taxon>eudicotyledons</taxon>
        <taxon>Gunneridae</taxon>
        <taxon>Pentapetalae</taxon>
        <taxon>rosids</taxon>
        <taxon>fabids</taxon>
        <taxon>Rosales</taxon>
        <taxon>Moraceae</taxon>
        <taxon>Ficeae</taxon>
        <taxon>Ficus</taxon>
    </lineage>
</organism>
<accession>A0AA87ZCG7</accession>
<gene>
    <name evidence="1" type="ORF">TIFTF001_044579</name>
</gene>